<reference evidence="2 3" key="1">
    <citation type="journal article" date="2016" name="Environ. Microbiol.">
        <title>New Methyloceanibacter diversity from North Sea sediments includes methanotroph containing solely the soluble methane monooxygenase.</title>
        <authorList>
            <person name="Vekeman B."/>
            <person name="Kerckhof F.M."/>
            <person name="Cremers G."/>
            <person name="de Vos P."/>
            <person name="Vandamme P."/>
            <person name="Boon N."/>
            <person name="Op den Camp H.J."/>
            <person name="Heylen K."/>
        </authorList>
    </citation>
    <scope>NUCLEOTIDE SEQUENCE [LARGE SCALE GENOMIC DNA]</scope>
    <source>
        <strain evidence="2 3">R-67177</strain>
    </source>
</reference>
<proteinExistence type="predicted"/>
<feature type="chain" id="PRO_5009139149" description="Lipoprotein" evidence="1">
    <location>
        <begin position="23"/>
        <end position="95"/>
    </location>
</feature>
<dbReference type="EMBL" id="LPWD01000298">
    <property type="protein sequence ID" value="ODS02478.1"/>
    <property type="molecule type" value="Genomic_DNA"/>
</dbReference>
<evidence type="ECO:0008006" key="4">
    <source>
        <dbReference type="Google" id="ProtNLM"/>
    </source>
</evidence>
<protein>
    <recommendedName>
        <fullName evidence="4">Lipoprotein</fullName>
    </recommendedName>
</protein>
<name>A0A1E3W9H9_9HYPH</name>
<organism evidence="2 3">
    <name type="scientific">Methyloceanibacter marginalis</name>
    <dbReference type="NCBI Taxonomy" id="1774971"/>
    <lineage>
        <taxon>Bacteria</taxon>
        <taxon>Pseudomonadati</taxon>
        <taxon>Pseudomonadota</taxon>
        <taxon>Alphaproteobacteria</taxon>
        <taxon>Hyphomicrobiales</taxon>
        <taxon>Hyphomicrobiaceae</taxon>
        <taxon>Methyloceanibacter</taxon>
    </lineage>
</organism>
<dbReference type="RefSeq" id="WP_069624332.1">
    <property type="nucleotide sequence ID" value="NZ_LPWD01000298.1"/>
</dbReference>
<keyword evidence="3" id="KW-1185">Reference proteome</keyword>
<evidence type="ECO:0000313" key="2">
    <source>
        <dbReference type="EMBL" id="ODS02478.1"/>
    </source>
</evidence>
<dbReference type="OrthoDB" id="8454823at2"/>
<accession>A0A1E3W9H9</accession>
<comment type="caution">
    <text evidence="2">The sequence shown here is derived from an EMBL/GenBank/DDBJ whole genome shotgun (WGS) entry which is preliminary data.</text>
</comment>
<dbReference type="AlphaFoldDB" id="A0A1E3W9H9"/>
<sequence>MTRLHTALLAAGLLAMPLAACSRGNPAPDVGFIPTRAVEAADTKAAFEGAKVECLEEARRKGISSVTRLLLLRGKISESDYVECMEKKGFAEAEG</sequence>
<gene>
    <name evidence="2" type="ORF">AUC71_15165</name>
</gene>
<evidence type="ECO:0000256" key="1">
    <source>
        <dbReference type="SAM" id="SignalP"/>
    </source>
</evidence>
<dbReference type="Proteomes" id="UP000095042">
    <property type="component" value="Unassembled WGS sequence"/>
</dbReference>
<keyword evidence="1" id="KW-0732">Signal</keyword>
<evidence type="ECO:0000313" key="3">
    <source>
        <dbReference type="Proteomes" id="UP000095042"/>
    </source>
</evidence>
<feature type="signal peptide" evidence="1">
    <location>
        <begin position="1"/>
        <end position="22"/>
    </location>
</feature>